<feature type="domain" description="JmjC" evidence="1">
    <location>
        <begin position="117"/>
        <end position="269"/>
    </location>
</feature>
<evidence type="ECO:0000259" key="1">
    <source>
        <dbReference type="PROSITE" id="PS51184"/>
    </source>
</evidence>
<dbReference type="SMART" id="SM00558">
    <property type="entry name" value="JmjC"/>
    <property type="match status" value="1"/>
</dbReference>
<comment type="caution">
    <text evidence="2">The sequence shown here is derived from an EMBL/GenBank/DDBJ whole genome shotgun (WGS) entry which is preliminary data.</text>
</comment>
<gene>
    <name evidence="2" type="ORF">FEV51_12920</name>
</gene>
<dbReference type="OrthoDB" id="479699at2"/>
<evidence type="ECO:0000313" key="2">
    <source>
        <dbReference type="EMBL" id="TMM45175.1"/>
    </source>
</evidence>
<dbReference type="InterPro" id="IPR003347">
    <property type="entry name" value="JmjC_dom"/>
</dbReference>
<dbReference type="Pfam" id="PF13621">
    <property type="entry name" value="Cupin_8"/>
    <property type="match status" value="1"/>
</dbReference>
<dbReference type="PANTHER" id="PTHR12461">
    <property type="entry name" value="HYPOXIA-INDUCIBLE FACTOR 1 ALPHA INHIBITOR-RELATED"/>
    <property type="match status" value="1"/>
</dbReference>
<accession>A0A5S3NYH6</accession>
<sequence length="334" mass="37274">MKAIEEIVPVDAVTFEREVRPLYRPVVMRGIARDWPVVQGGLKGADQALSHVEKFDTGRPADIMLAPQSERGRFFYSHDMRGFNFRREKLTLTGLAEHLREIADSEDPIGIYAGAAATAVHLPGFDQINPLPLVADMQAAARIWLGNASQVATHFDLSDNIAVVALGTRRFTLFPPEATKDLYVGPLNITLAGQPVSMVDPLAPDLERYPRYQAARQKALVAELEPGDAIYIPTLWWHHVESRAAINILVNYWHNDAQHGGGFLALAHAMLSIRDLPQKQREAWRHWFDHFVFGEDAAGAAEHLPPYAQGVNGPASPDRDEQIRRFVVQELSSR</sequence>
<proteinExistence type="predicted"/>
<dbReference type="InterPro" id="IPR014710">
    <property type="entry name" value="RmlC-like_jellyroll"/>
</dbReference>
<dbReference type="SUPFAM" id="SSF51197">
    <property type="entry name" value="Clavaminate synthase-like"/>
    <property type="match status" value="1"/>
</dbReference>
<keyword evidence="3" id="KW-1185">Reference proteome</keyword>
<reference evidence="2 3" key="1">
    <citation type="submission" date="2019-05" db="EMBL/GenBank/DDBJ databases">
        <title>Erythrobacter marisflavi sp. nov., isolated from isolated from water of an estuary environment.</title>
        <authorList>
            <person name="Yoon J.-H."/>
        </authorList>
    </citation>
    <scope>NUCLEOTIDE SEQUENCE [LARGE SCALE GENOMIC DNA]</scope>
    <source>
        <strain evidence="2 3">KEM-5</strain>
    </source>
</reference>
<dbReference type="Gene3D" id="2.60.120.10">
    <property type="entry name" value="Jelly Rolls"/>
    <property type="match status" value="1"/>
</dbReference>
<organism evidence="2 3">
    <name type="scientific">Qipengyuania marisflavi</name>
    <dbReference type="NCBI Taxonomy" id="2486356"/>
    <lineage>
        <taxon>Bacteria</taxon>
        <taxon>Pseudomonadati</taxon>
        <taxon>Pseudomonadota</taxon>
        <taxon>Alphaproteobacteria</taxon>
        <taxon>Sphingomonadales</taxon>
        <taxon>Erythrobacteraceae</taxon>
        <taxon>Qipengyuania</taxon>
    </lineage>
</organism>
<dbReference type="Proteomes" id="UP000309668">
    <property type="component" value="Unassembled WGS sequence"/>
</dbReference>
<dbReference type="AlphaFoldDB" id="A0A5S3NYH6"/>
<protein>
    <submittedName>
        <fullName evidence="2">Cupin-like domain-containing protein</fullName>
    </submittedName>
</protein>
<dbReference type="PANTHER" id="PTHR12461:SF105">
    <property type="entry name" value="HYPOXIA-INDUCIBLE FACTOR 1-ALPHA INHIBITOR"/>
    <property type="match status" value="1"/>
</dbReference>
<name>A0A5S3NYH6_9SPHN</name>
<dbReference type="RefSeq" id="WP_138619525.1">
    <property type="nucleotide sequence ID" value="NZ_VCAO01000013.1"/>
</dbReference>
<evidence type="ECO:0000313" key="3">
    <source>
        <dbReference type="Proteomes" id="UP000309668"/>
    </source>
</evidence>
<dbReference type="PROSITE" id="PS51184">
    <property type="entry name" value="JMJC"/>
    <property type="match status" value="1"/>
</dbReference>
<dbReference type="EMBL" id="VCAO01000013">
    <property type="protein sequence ID" value="TMM45175.1"/>
    <property type="molecule type" value="Genomic_DNA"/>
</dbReference>
<dbReference type="InterPro" id="IPR041667">
    <property type="entry name" value="Cupin_8"/>
</dbReference>